<dbReference type="InParanoid" id="A0A1J7IX83"/>
<feature type="region of interest" description="Disordered" evidence="1">
    <location>
        <begin position="340"/>
        <end position="362"/>
    </location>
</feature>
<feature type="region of interest" description="Disordered" evidence="1">
    <location>
        <begin position="391"/>
        <end position="419"/>
    </location>
</feature>
<accession>A0A1J7IX83</accession>
<sequence>MDSLMEMMRTQMGQNQQLATQVAQLAAQSPRREPSLQPSHRRDPPAPADEDDDFEMIGHHQLPRRDREMTSHRNIKPETGRRSFAPFAQLAGSSLPTHTTARQSLHSSPCFITLVSSEATSASSIQLIQTQMILPWSLTASRSFLPMPNSTQFKILTELLIHTNTLNPLDSITDKSHTANSICLHGKSQLARLSFAEGHKMANSELATQDRRQLRYGELPAVLEALRQRFRQDPAIASAKLTQGRLSLSDLADYDGDPDLNQLTTFIQKKLRYARQMGILDDNTSHTGHTWHDVIIQIHSQMDLQIRKYLPAPRTEDSLAAYLATVEASKSILAAAVRDRQVAQQRSRRRGDDYNGGDIGMEAGTAMEDEMGASAPPPRSSTTLAPIGTVATGADDIQPLDPKTIPNTDYSTAAESSIDEPSRRPYQCRFCRAVFNTRSARKRAHYGKGQTATKEKAAMKDVVASLIQPQIVNDQHGCHTRHKRQASDSAINTAVQCAQGPGSREGRELPCRKPAHISHGELSEHVAARRQLRPAEAVVQPDGLCPAADQALLPRLYDEGAQQQPHGEPLARNSQQTLLMANVLAHSPCQEHGEPPERVAKALEAVLKKEMDAHQAAERKWNAMKSSDVREFLRSGRIANDFFQQFEGESEEELGVEEKTTPVSSY</sequence>
<keyword evidence="3" id="KW-1185">Reference proteome</keyword>
<dbReference type="EMBL" id="KV875137">
    <property type="protein sequence ID" value="OIW22200.1"/>
    <property type="molecule type" value="Genomic_DNA"/>
</dbReference>
<feature type="region of interest" description="Disordered" evidence="1">
    <location>
        <begin position="1"/>
        <end position="54"/>
    </location>
</feature>
<dbReference type="Proteomes" id="UP000182658">
    <property type="component" value="Unassembled WGS sequence"/>
</dbReference>
<name>A0A1J7IX83_9PEZI</name>
<evidence type="ECO:0000313" key="3">
    <source>
        <dbReference type="Proteomes" id="UP000182658"/>
    </source>
</evidence>
<evidence type="ECO:0000313" key="2">
    <source>
        <dbReference type="EMBL" id="OIW22200.1"/>
    </source>
</evidence>
<feature type="compositionally biased region" description="Basic and acidic residues" evidence="1">
    <location>
        <begin position="30"/>
        <end position="44"/>
    </location>
</feature>
<evidence type="ECO:0000256" key="1">
    <source>
        <dbReference type="SAM" id="MobiDB-lite"/>
    </source>
</evidence>
<dbReference type="AlphaFoldDB" id="A0A1J7IX83"/>
<reference evidence="2 3" key="1">
    <citation type="submission" date="2016-10" db="EMBL/GenBank/DDBJ databases">
        <title>Draft genome sequence of Coniochaeta ligniaria NRRL30616, a lignocellulolytic fungus for bioabatement of inhibitors in plant biomass hydrolysates.</title>
        <authorList>
            <consortium name="DOE Joint Genome Institute"/>
            <person name="Jimenez D.J."/>
            <person name="Hector R.E."/>
            <person name="Riley R."/>
            <person name="Sun H."/>
            <person name="Grigoriev I.V."/>
            <person name="Van Elsas J.D."/>
            <person name="Nichols N.N."/>
        </authorList>
    </citation>
    <scope>NUCLEOTIDE SEQUENCE [LARGE SCALE GENOMIC DNA]</scope>
    <source>
        <strain evidence="2 3">NRRL 30616</strain>
    </source>
</reference>
<organism evidence="2 3">
    <name type="scientific">Coniochaeta ligniaria NRRL 30616</name>
    <dbReference type="NCBI Taxonomy" id="1408157"/>
    <lineage>
        <taxon>Eukaryota</taxon>
        <taxon>Fungi</taxon>
        <taxon>Dikarya</taxon>
        <taxon>Ascomycota</taxon>
        <taxon>Pezizomycotina</taxon>
        <taxon>Sordariomycetes</taxon>
        <taxon>Sordariomycetidae</taxon>
        <taxon>Coniochaetales</taxon>
        <taxon>Coniochaetaceae</taxon>
        <taxon>Coniochaeta</taxon>
    </lineage>
</organism>
<feature type="region of interest" description="Disordered" evidence="1">
    <location>
        <begin position="647"/>
        <end position="666"/>
    </location>
</feature>
<gene>
    <name evidence="2" type="ORF">CONLIGDRAFT_675175</name>
</gene>
<feature type="compositionally biased region" description="Polar residues" evidence="1">
    <location>
        <begin position="405"/>
        <end position="415"/>
    </location>
</feature>
<proteinExistence type="predicted"/>
<protein>
    <submittedName>
        <fullName evidence="2">Uncharacterized protein</fullName>
    </submittedName>
</protein>
<dbReference type="OrthoDB" id="4707307at2759"/>
<feature type="compositionally biased region" description="Low complexity" evidence="1">
    <location>
        <begin position="14"/>
        <end position="28"/>
    </location>
</feature>